<evidence type="ECO:0000313" key="4">
    <source>
        <dbReference type="Proteomes" id="UP000612055"/>
    </source>
</evidence>
<dbReference type="Pfam" id="PF00211">
    <property type="entry name" value="Guanylate_cyc"/>
    <property type="match status" value="1"/>
</dbReference>
<comment type="caution">
    <text evidence="3">The sequence shown here is derived from an EMBL/GenBank/DDBJ whole genome shotgun (WGS) entry which is preliminary data.</text>
</comment>
<keyword evidence="1" id="KW-0472">Membrane</keyword>
<evidence type="ECO:0000259" key="2">
    <source>
        <dbReference type="PROSITE" id="PS50125"/>
    </source>
</evidence>
<dbReference type="PANTHER" id="PTHR43081">
    <property type="entry name" value="ADENYLATE CYCLASE, TERMINAL-DIFFERENTIATION SPECIFIC-RELATED"/>
    <property type="match status" value="1"/>
</dbReference>
<gene>
    <name evidence="3" type="ORF">HYH03_015493</name>
</gene>
<dbReference type="EMBL" id="JAEHOE010000122">
    <property type="protein sequence ID" value="KAG2485781.1"/>
    <property type="molecule type" value="Genomic_DNA"/>
</dbReference>
<dbReference type="InterPro" id="IPR050697">
    <property type="entry name" value="Adenylyl/Guanylyl_Cyclase_3/4"/>
</dbReference>
<dbReference type="InterPro" id="IPR001054">
    <property type="entry name" value="A/G_cyclase"/>
</dbReference>
<sequence length="1719" mass="172907">MLYPGWINAILAEVFSRMVPKDTLAGDMIVMPPLGQRPFTSPGSLVDFNSYSASLYGANTADLSGMPPSYARFNPQIQTSLENLCLDQTTFAGPVHPRVWLVQFIRTDALQAMAGAGLVPSAAPPDTWEDAIALLEAHRNALRSGTAAQKGLTLPTHGLCVTPDPNCGRVTDLLPAVAASVVQTGGTAKGYAFDLTPPPPAAAYRVIGPGWSYAMDVVRRLMSYNAPNDPDMDVEVANKRCKAVHPAFVRGDCLLTFEWDQVWEVLAGGLLGPGLPRDAWQIAVLPGSRLVVPPRGAAAAAAAGANQSAGTAWGLVPCTPQICAISANHELLYGRPASDRAPNGDLAAATAAAAAAARSDPGGSSAPLRAARCGQAAMAAAAAAAATVVRQAARAQPPSDFAVVNRAPYSALGIPYVSLDIPKLTRMGSVAALTGTQYAMAERLAIPRVVLMNITDSARAALFDFRRSNGSRDDGILYSQTAWWLALWGTSPRFDTRLMQFFKLGPATAQSQVRTAWHNLHHPNVAPDVASPNLVNYFRWAIGHVATSLVPPSGGGPKNDSVNALPNATEALTEVFNLAIAAYSPSSVRAAYEVSIAAPAWTSPKEPAAPPPPVAGSPSSGGGLEGSELAGVIVGCVVGGLLLLALIMVVVWRRREAGRGVLGNVLAPRPGPNTTLLITDIQNSTTLWDSLPPDAMDAALKSHHEVLRRLLHRHGGYESATEGDAFILAFAHPAPAVEFAAACQVALLAVDWPPHLLAHPDACTIILEPAAAAASPEPHAGSGRGANNTLRLGAAGRVRSRLASRLRLALGVGHTPSSAPQDYVRAAPSLSEVERTGASINLASMGGPPQSPIAAAAAAAMAPVSAAAAVAVSVTGRTHSALGVSPRAPGTPSPSPFAQVVSVTGAAGGTGQPVSSHGEDRGGGLTEELPVLGGPWDPIQTGGFHGFEPNGLDSSKNEDWDPSVTGGNTHGGASGWVQPQAPGTGCCRTWAQQLASAWRLVPPDRVASGGTATGGGAGSAAGSPVSRIKAAAALWPAELPAGAVVAFRGLRVRMGLHSGADEENAVVFNETNSTFKYQGMFAKTAKLVSDAAPGGMVVLSAEAFARLRHTTPGGAAAPISGAAALLSAAPRAAATAAAIAGGGGSPLGRANSTRGPAGGAASDVIIVYGGNHVMLRGPAAAYPGVAAGNACGASTTPSLHGGMGGGGNSRPSSGPLPGVMLPMAGLGGGFARNGGGGGWGGSDRTPRAGEHRLADVRAASAAQVSLDLGTLQAPVVTSPRAVSRMPSAAAMDPIGTALYLAVPPSLVCRLALAPPLRTAQCVQTGTLGAPTGRVCIAFMKVVGASTLLADLPGPAARALETFHVTVLRRLGECARAASATTTASTGFASAGAAAVSTGGGGFGSYYAAGVSVGAAGGAPDRTPSTSGLGSLTIAAAAAGLGVPSVPAPLALPGFAGPGVAAAGGGAGGGGGGSGSGAFLVEAGEGLVLAAFASPRAAVEWALDCLEELHDLEWEEELLTHELCEEVLSLGFANVATPAAPGTPGATAAPIAATAASGTVSGAAGIAAAAALSSGTVGGDRWARAGPEPLAIPGRVVGALGCRAELLEEGGVAVAHRVLDRGLRVKVGLDVGLACHSLTESSGRLSYRGRVMNRAARIAGKAAGGQVVCSGPVWSCVESEIAAARAMLPRSRDVVGMSLGKASLKGIANPVELVQCLRRN</sequence>
<evidence type="ECO:0000256" key="1">
    <source>
        <dbReference type="SAM" id="Phobius"/>
    </source>
</evidence>
<feature type="transmembrane region" description="Helical" evidence="1">
    <location>
        <begin position="853"/>
        <end position="874"/>
    </location>
</feature>
<protein>
    <recommendedName>
        <fullName evidence="2">Guanylate cyclase domain-containing protein</fullName>
    </recommendedName>
</protein>
<keyword evidence="4" id="KW-1185">Reference proteome</keyword>
<keyword evidence="1" id="KW-0812">Transmembrane</keyword>
<feature type="transmembrane region" description="Helical" evidence="1">
    <location>
        <begin position="629"/>
        <end position="652"/>
    </location>
</feature>
<dbReference type="GO" id="GO:0009190">
    <property type="term" value="P:cyclic nucleotide biosynthetic process"/>
    <property type="evidence" value="ECO:0007669"/>
    <property type="project" value="InterPro"/>
</dbReference>
<dbReference type="Gene3D" id="3.30.70.1230">
    <property type="entry name" value="Nucleotide cyclase"/>
    <property type="match status" value="3"/>
</dbReference>
<keyword evidence="1" id="KW-1133">Transmembrane helix</keyword>
<accession>A0A835XP73</accession>
<evidence type="ECO:0000313" key="3">
    <source>
        <dbReference type="EMBL" id="KAG2485781.1"/>
    </source>
</evidence>
<name>A0A835XP73_9CHLO</name>
<organism evidence="3 4">
    <name type="scientific">Edaphochlamys debaryana</name>
    <dbReference type="NCBI Taxonomy" id="47281"/>
    <lineage>
        <taxon>Eukaryota</taxon>
        <taxon>Viridiplantae</taxon>
        <taxon>Chlorophyta</taxon>
        <taxon>core chlorophytes</taxon>
        <taxon>Chlorophyceae</taxon>
        <taxon>CS clade</taxon>
        <taxon>Chlamydomonadales</taxon>
        <taxon>Chlamydomonadales incertae sedis</taxon>
        <taxon>Edaphochlamys</taxon>
    </lineage>
</organism>
<dbReference type="GO" id="GO:0035556">
    <property type="term" value="P:intracellular signal transduction"/>
    <property type="evidence" value="ECO:0007669"/>
    <property type="project" value="InterPro"/>
</dbReference>
<dbReference type="PANTHER" id="PTHR43081:SF1">
    <property type="entry name" value="ADENYLATE CYCLASE, TERMINAL-DIFFERENTIATION SPECIFIC"/>
    <property type="match status" value="1"/>
</dbReference>
<dbReference type="OrthoDB" id="544542at2759"/>
<dbReference type="SUPFAM" id="SSF55073">
    <property type="entry name" value="Nucleotide cyclase"/>
    <property type="match status" value="2"/>
</dbReference>
<feature type="domain" description="Guanylate cyclase" evidence="2">
    <location>
        <begin position="675"/>
        <end position="751"/>
    </location>
</feature>
<reference evidence="3" key="1">
    <citation type="journal article" date="2020" name="bioRxiv">
        <title>Comparative genomics of Chlamydomonas.</title>
        <authorList>
            <person name="Craig R.J."/>
            <person name="Hasan A.R."/>
            <person name="Ness R.W."/>
            <person name="Keightley P.D."/>
        </authorList>
    </citation>
    <scope>NUCLEOTIDE SEQUENCE</scope>
    <source>
        <strain evidence="3">CCAP 11/70</strain>
    </source>
</reference>
<dbReference type="Proteomes" id="UP000612055">
    <property type="component" value="Unassembled WGS sequence"/>
</dbReference>
<dbReference type="PROSITE" id="PS50125">
    <property type="entry name" value="GUANYLATE_CYCLASE_2"/>
    <property type="match status" value="1"/>
</dbReference>
<proteinExistence type="predicted"/>
<dbReference type="InterPro" id="IPR029787">
    <property type="entry name" value="Nucleotide_cyclase"/>
</dbReference>